<evidence type="ECO:0000256" key="2">
    <source>
        <dbReference type="SAM" id="MobiDB-lite"/>
    </source>
</evidence>
<reference evidence="3 4" key="1">
    <citation type="journal article" date="2019" name="Int. J. Syst. Evol. Microbiol.">
        <title>The Global Catalogue of Microorganisms (GCM) 10K type strain sequencing project: providing services to taxonomists for standard genome sequencing and annotation.</title>
        <authorList>
            <consortium name="The Broad Institute Genomics Platform"/>
            <consortium name="The Broad Institute Genome Sequencing Center for Infectious Disease"/>
            <person name="Wu L."/>
            <person name="Ma J."/>
        </authorList>
    </citation>
    <scope>NUCLEOTIDE SEQUENCE [LARGE SCALE GENOMIC DNA]</scope>
    <source>
        <strain evidence="3 4">JCM 14046</strain>
    </source>
</reference>
<sequence>MRRVSVIVDADEKPFTAALGRAAGQALALQKILHGIRDENVTIDVRVAGDRDLKRVQGEVNELTGRKRIVDVDAGRARAEIDDLSGRLRVGLDLFAMFGPAVSPIGALAVPALAGLATQATIAGAAGLTAVLAFQDMGDALTAIEKARLEPTVANLQAAEQALDQLSPAAAAFATHLSEVRGEIRGATVDAAAEGLFPGLDRGLDDLETALPRAEEFFRTIGDITGDLAADNAESLVSGRWTEFVDYIQAEGRPVLTDLNAAIGDVAHGLGELLIAGEPFSRGFTTGLRDSADDFDQWAAAVKQTEGYRDFVDYVADTGPEVAETASAISGALLDIAVAAAPLGGPALNGLEAIADIFSAIADSPLGTPLLAAAAGAATLNRAMAVSSRLDKGGLFATTRGNVDRLRTGVAGLAGTFGDLRLAQAGAHREGVGQRRDMEAAAVRAEEARRRIGGYASAAGKAAAGVAALTIASSGAGDSLGLQNTAVLGLAGSMLGPWGAAMGAGAGLLMDSTAAGDDLEDSIRRVDDAFTANTASVTAWRSTFSDNTKALRDDFAQVSGDISGDNGLLGVLKPSSWLESFDVVMNGVDSRVGRAGQTWAAAESDLASFDDALVRLGTSFGVVDDGNASLSEMERIATILGPAMEKLDLDWGDLEGMSRGELDDLAAEASRLQSAADSTGGRLDAFAGSIADLGYEALSTADSAAAMGGALDALLSPTLDAEEATHAWRESLAGLRNELTAGDGFSGATEASRANAAATRDVVRATQDMLVKRAEAGASEREIAGLVQESRREFIRHGIAAGIDADVIRRRANALGLTPKMVRTVFQAAGIGPIERQASQLRATYRGMPKDIRTMIRANNIPQTERGIDRLVRKYELTGRERRALVRLRDLATKDINKVLRGLGVVDSQRPRPTVTLDSLPAGKTIRGLEADLGGLQRRKTKPKVEADTAPGTNAVDQMFQRLSALNGTKAAPDVGADVGQALGGIGAVQNALGGLNSKTIYVTTVTRTRRENALGGFWPAETMAFADGGTRAPGDIPNGHLAELAGPGPTRIWREPETQGEAYLPLANDHRRPRAKTIAEQVVDYFGGQVEWFARGGRRGGDGKGLSDRQKALNSAVRDLNLKPDDGWRSVRRELRDFAKDLKEAHRPWTKALREQQAAIVKTSKRYTEVDRKLERTSRQLDDRLREAADYRRTVASSINGDIFGNGLEGLRIQLEADRNDNQTMLEMLKTAEGNGLDGALAKALYASGDLTTATEFAGLSAAEITEYEQLFNQRTRAQNQLGQFAERDVYAAGTRQLQQLVNRQEKTLSSLDKKIDRMEGAIERGAARGTRAGQGDRNRRAAQDRKKTRR</sequence>
<dbReference type="EMBL" id="BAAAMY010000002">
    <property type="protein sequence ID" value="GAA1909410.1"/>
    <property type="molecule type" value="Genomic_DNA"/>
</dbReference>
<comment type="caution">
    <text evidence="3">The sequence shown here is derived from an EMBL/GenBank/DDBJ whole genome shotgun (WGS) entry which is preliminary data.</text>
</comment>
<dbReference type="RefSeq" id="WP_344004174.1">
    <property type="nucleotide sequence ID" value="NZ_BAAAMY010000002.1"/>
</dbReference>
<evidence type="ECO:0000313" key="4">
    <source>
        <dbReference type="Proteomes" id="UP001501612"/>
    </source>
</evidence>
<feature type="compositionally biased region" description="Basic and acidic residues" evidence="2">
    <location>
        <begin position="1336"/>
        <end position="1352"/>
    </location>
</feature>
<evidence type="ECO:0000313" key="3">
    <source>
        <dbReference type="EMBL" id="GAA1909410.1"/>
    </source>
</evidence>
<name>A0ABN2P151_9ACTN</name>
<gene>
    <name evidence="3" type="ORF">GCM10009737_08350</name>
</gene>
<proteinExistence type="predicted"/>
<protein>
    <submittedName>
        <fullName evidence="3">Uncharacterized protein</fullName>
    </submittedName>
</protein>
<evidence type="ECO:0000256" key="1">
    <source>
        <dbReference type="SAM" id="Coils"/>
    </source>
</evidence>
<keyword evidence="1" id="KW-0175">Coiled coil</keyword>
<keyword evidence="4" id="KW-1185">Reference proteome</keyword>
<feature type="coiled-coil region" evidence="1">
    <location>
        <begin position="1296"/>
        <end position="1323"/>
    </location>
</feature>
<accession>A0ABN2P151</accession>
<feature type="region of interest" description="Disordered" evidence="2">
    <location>
        <begin position="1325"/>
        <end position="1352"/>
    </location>
</feature>
<dbReference type="Proteomes" id="UP001501612">
    <property type="component" value="Unassembled WGS sequence"/>
</dbReference>
<organism evidence="3 4">
    <name type="scientific">Nocardioides lentus</name>
    <dbReference type="NCBI Taxonomy" id="338077"/>
    <lineage>
        <taxon>Bacteria</taxon>
        <taxon>Bacillati</taxon>
        <taxon>Actinomycetota</taxon>
        <taxon>Actinomycetes</taxon>
        <taxon>Propionibacteriales</taxon>
        <taxon>Nocardioidaceae</taxon>
        <taxon>Nocardioides</taxon>
    </lineage>
</organism>